<feature type="transmembrane region" description="Helical" evidence="2">
    <location>
        <begin position="103"/>
        <end position="127"/>
    </location>
</feature>
<dbReference type="EMBL" id="PGGW01000039">
    <property type="protein sequence ID" value="PJE97679.1"/>
    <property type="molecule type" value="Genomic_DNA"/>
</dbReference>
<comment type="caution">
    <text evidence="3">The sequence shown here is derived from an EMBL/GenBank/DDBJ whole genome shotgun (WGS) entry which is preliminary data.</text>
</comment>
<dbReference type="RefSeq" id="WP_100201769.1">
    <property type="nucleotide sequence ID" value="NZ_PGGW01000039.1"/>
</dbReference>
<dbReference type="Proteomes" id="UP000230407">
    <property type="component" value="Unassembled WGS sequence"/>
</dbReference>
<keyword evidence="2" id="KW-0472">Membrane</keyword>
<evidence type="ECO:0000313" key="4">
    <source>
        <dbReference type="Proteomes" id="UP000230407"/>
    </source>
</evidence>
<name>A0A2M8M0F7_9ACTN</name>
<proteinExistence type="predicted"/>
<dbReference type="AlphaFoldDB" id="A0A2M8M0F7"/>
<sequence>MSRLRPSRHNQSSSQSRPPGGSGVPAPPAQPPLWNGPPPEYAPTRPARKRHRVFFWFFLAVQALFLVWIITGIAGNSGTPAGCAGLTGKELELCEGAGDVGTAIGVGLIIALWVAVDVILGLTYLVYRLARRQPAA</sequence>
<evidence type="ECO:0000313" key="3">
    <source>
        <dbReference type="EMBL" id="PJE97679.1"/>
    </source>
</evidence>
<feature type="compositionally biased region" description="Pro residues" evidence="1">
    <location>
        <begin position="25"/>
        <end position="41"/>
    </location>
</feature>
<evidence type="ECO:0000256" key="2">
    <source>
        <dbReference type="SAM" id="Phobius"/>
    </source>
</evidence>
<keyword evidence="2" id="KW-1133">Transmembrane helix</keyword>
<protein>
    <submittedName>
        <fullName evidence="3">Uncharacterized protein</fullName>
    </submittedName>
</protein>
<reference evidence="3 4" key="1">
    <citation type="submission" date="2017-11" db="EMBL/GenBank/DDBJ databases">
        <title>Streptomyces carmine sp. nov., a novel actinomycete isolated from Sophora alopecuroides in Xinjiang, China.</title>
        <authorList>
            <person name="Wang Y."/>
            <person name="Luo X."/>
            <person name="Wan C."/>
            <person name="Zhang L."/>
        </authorList>
    </citation>
    <scope>NUCLEOTIDE SEQUENCE [LARGE SCALE GENOMIC DNA]</scope>
    <source>
        <strain evidence="3 4">TRM SA0054</strain>
    </source>
</reference>
<keyword evidence="2" id="KW-0812">Transmembrane</keyword>
<feature type="region of interest" description="Disordered" evidence="1">
    <location>
        <begin position="1"/>
        <end position="43"/>
    </location>
</feature>
<evidence type="ECO:0000256" key="1">
    <source>
        <dbReference type="SAM" id="MobiDB-lite"/>
    </source>
</evidence>
<organism evidence="3 4">
    <name type="scientific">Streptomyces carminius</name>
    <dbReference type="NCBI Taxonomy" id="2665496"/>
    <lineage>
        <taxon>Bacteria</taxon>
        <taxon>Bacillati</taxon>
        <taxon>Actinomycetota</taxon>
        <taxon>Actinomycetes</taxon>
        <taxon>Kitasatosporales</taxon>
        <taxon>Streptomycetaceae</taxon>
        <taxon>Streptomyces</taxon>
    </lineage>
</organism>
<gene>
    <name evidence="3" type="ORF">CUT44_11130</name>
</gene>
<keyword evidence="4" id="KW-1185">Reference proteome</keyword>
<accession>A0A2M8M0F7</accession>
<feature type="transmembrane region" description="Helical" evidence="2">
    <location>
        <begin position="53"/>
        <end position="71"/>
    </location>
</feature>